<dbReference type="PANTHER" id="PTHR47329:SF1">
    <property type="entry name" value="OS05G0129900 PROTEIN"/>
    <property type="match status" value="1"/>
</dbReference>
<dbReference type="Proteomes" id="UP001457282">
    <property type="component" value="Unassembled WGS sequence"/>
</dbReference>
<dbReference type="EMBL" id="JBEDUW010000001">
    <property type="protein sequence ID" value="KAK9949844.1"/>
    <property type="molecule type" value="Genomic_DNA"/>
</dbReference>
<evidence type="ECO:0000313" key="3">
    <source>
        <dbReference type="Proteomes" id="UP001457282"/>
    </source>
</evidence>
<protein>
    <recommendedName>
        <fullName evidence="1">RNA-polymerase II-associated protein 3-like C-terminal domain-containing protein</fullName>
    </recommendedName>
</protein>
<organism evidence="2 3">
    <name type="scientific">Rubus argutus</name>
    <name type="common">Southern blackberry</name>
    <dbReference type="NCBI Taxonomy" id="59490"/>
    <lineage>
        <taxon>Eukaryota</taxon>
        <taxon>Viridiplantae</taxon>
        <taxon>Streptophyta</taxon>
        <taxon>Embryophyta</taxon>
        <taxon>Tracheophyta</taxon>
        <taxon>Spermatophyta</taxon>
        <taxon>Magnoliopsida</taxon>
        <taxon>eudicotyledons</taxon>
        <taxon>Gunneridae</taxon>
        <taxon>Pentapetalae</taxon>
        <taxon>rosids</taxon>
        <taxon>fabids</taxon>
        <taxon>Rosales</taxon>
        <taxon>Rosaceae</taxon>
        <taxon>Rosoideae</taxon>
        <taxon>Rosoideae incertae sedis</taxon>
        <taxon>Rubus</taxon>
    </lineage>
</organism>
<evidence type="ECO:0000313" key="2">
    <source>
        <dbReference type="EMBL" id="KAK9949844.1"/>
    </source>
</evidence>
<evidence type="ECO:0000259" key="1">
    <source>
        <dbReference type="Pfam" id="PF13877"/>
    </source>
</evidence>
<dbReference type="InterPro" id="IPR025986">
    <property type="entry name" value="RPAP3-like_C"/>
</dbReference>
<comment type="caution">
    <text evidence="2">The sequence shown here is derived from an EMBL/GenBank/DDBJ whole genome shotgun (WGS) entry which is preliminary data.</text>
</comment>
<keyword evidence="3" id="KW-1185">Reference proteome</keyword>
<dbReference type="AlphaFoldDB" id="A0AAW1YMM1"/>
<sequence>MNLRLLGEDSGDRALQAKLLKAISPSALPQIFKNASTVGILVVCDNLFLGNDEMDLAVNILENLTEVPRFDTLIMFLSSTDKADLAKIWDEVFYNDATPLSLLKSLITCVQSSALSDDELHCKTDNSSHQVFALTLPAL</sequence>
<proteinExistence type="predicted"/>
<accession>A0AAW1YMM1</accession>
<gene>
    <name evidence="2" type="ORF">M0R45_005355</name>
</gene>
<name>A0AAW1YMM1_RUBAR</name>
<dbReference type="Pfam" id="PF13877">
    <property type="entry name" value="RPAP3_C"/>
    <property type="match status" value="1"/>
</dbReference>
<reference evidence="2 3" key="1">
    <citation type="journal article" date="2023" name="G3 (Bethesda)">
        <title>A chromosome-length genome assembly and annotation of blackberry (Rubus argutus, cv. 'Hillquist').</title>
        <authorList>
            <person name="Bruna T."/>
            <person name="Aryal R."/>
            <person name="Dudchenko O."/>
            <person name="Sargent D.J."/>
            <person name="Mead D."/>
            <person name="Buti M."/>
            <person name="Cavallini A."/>
            <person name="Hytonen T."/>
            <person name="Andres J."/>
            <person name="Pham M."/>
            <person name="Weisz D."/>
            <person name="Mascagni F."/>
            <person name="Usai G."/>
            <person name="Natali L."/>
            <person name="Bassil N."/>
            <person name="Fernandez G.E."/>
            <person name="Lomsadze A."/>
            <person name="Armour M."/>
            <person name="Olukolu B."/>
            <person name="Poorten T."/>
            <person name="Britton C."/>
            <person name="Davik J."/>
            <person name="Ashrafi H."/>
            <person name="Aiden E.L."/>
            <person name="Borodovsky M."/>
            <person name="Worthington M."/>
        </authorList>
    </citation>
    <scope>NUCLEOTIDE SEQUENCE [LARGE SCALE GENOMIC DNA]</scope>
    <source>
        <strain evidence="2">PI 553951</strain>
    </source>
</reference>
<feature type="domain" description="RNA-polymerase II-associated protein 3-like C-terminal" evidence="1">
    <location>
        <begin position="12"/>
        <end position="82"/>
    </location>
</feature>
<dbReference type="PANTHER" id="PTHR47329">
    <property type="entry name" value="OS05G0129900 PROTEIN"/>
    <property type="match status" value="1"/>
</dbReference>